<dbReference type="RefSeq" id="WP_109250843.1">
    <property type="nucleotide sequence ID" value="NZ_QCXQ01000006.1"/>
</dbReference>
<dbReference type="EMBL" id="QCXQ01000006">
    <property type="protein sequence ID" value="PWF99385.1"/>
    <property type="molecule type" value="Genomic_DNA"/>
</dbReference>
<comment type="similarity">
    <text evidence="2">Belongs to the glutaredoxin family.</text>
</comment>
<dbReference type="InterPro" id="IPR011909">
    <property type="entry name" value="GlrX_NrdH"/>
</dbReference>
<keyword evidence="10" id="KW-1185">Reference proteome</keyword>
<dbReference type="Proteomes" id="UP000245080">
    <property type="component" value="Unassembled WGS sequence"/>
</dbReference>
<organism evidence="9 10">
    <name type="scientific">Levilactobacillus bambusae</name>
    <dbReference type="NCBI Taxonomy" id="2024736"/>
    <lineage>
        <taxon>Bacteria</taxon>
        <taxon>Bacillati</taxon>
        <taxon>Bacillota</taxon>
        <taxon>Bacilli</taxon>
        <taxon>Lactobacillales</taxon>
        <taxon>Lactobacillaceae</taxon>
        <taxon>Levilactobacillus</taxon>
    </lineage>
</organism>
<dbReference type="GO" id="GO:0009055">
    <property type="term" value="F:electron transfer activity"/>
    <property type="evidence" value="ECO:0007669"/>
    <property type="project" value="TreeGrafter"/>
</dbReference>
<dbReference type="InterPro" id="IPR002109">
    <property type="entry name" value="Glutaredoxin"/>
</dbReference>
<evidence type="ECO:0000256" key="3">
    <source>
        <dbReference type="ARBA" id="ARBA00017945"/>
    </source>
</evidence>
<comment type="caution">
    <text evidence="9">The sequence shown here is derived from an EMBL/GenBank/DDBJ whole genome shotgun (WGS) entry which is preliminary data.</text>
</comment>
<dbReference type="PANTHER" id="PTHR34386:SF1">
    <property type="entry name" value="GLUTAREDOXIN-LIKE PROTEIN NRDH"/>
    <property type="match status" value="1"/>
</dbReference>
<evidence type="ECO:0000256" key="4">
    <source>
        <dbReference type="ARBA" id="ARBA00022448"/>
    </source>
</evidence>
<comment type="function">
    <text evidence="1">Electron transport system for the ribonucleotide reductase system NrdEF.</text>
</comment>
<evidence type="ECO:0000256" key="2">
    <source>
        <dbReference type="ARBA" id="ARBA00007787"/>
    </source>
</evidence>
<accession>A0A2V1MZ12</accession>
<dbReference type="InterPro" id="IPR036249">
    <property type="entry name" value="Thioredoxin-like_sf"/>
</dbReference>
<gene>
    <name evidence="9" type="ORF">DCM90_07990</name>
</gene>
<feature type="domain" description="Glutaredoxin" evidence="8">
    <location>
        <begin position="4"/>
        <end position="55"/>
    </location>
</feature>
<dbReference type="PANTHER" id="PTHR34386">
    <property type="entry name" value="GLUTAREDOXIN"/>
    <property type="match status" value="1"/>
</dbReference>
<evidence type="ECO:0000256" key="1">
    <source>
        <dbReference type="ARBA" id="ARBA00002292"/>
    </source>
</evidence>
<dbReference type="SUPFAM" id="SSF52833">
    <property type="entry name" value="Thioredoxin-like"/>
    <property type="match status" value="1"/>
</dbReference>
<name>A0A2V1MZ12_9LACO</name>
<dbReference type="GO" id="GO:0045454">
    <property type="term" value="P:cell redox homeostasis"/>
    <property type="evidence" value="ECO:0007669"/>
    <property type="project" value="InterPro"/>
</dbReference>
<protein>
    <recommendedName>
        <fullName evidence="3">Glutaredoxin-like protein NrdH</fullName>
    </recommendedName>
</protein>
<evidence type="ECO:0000313" key="10">
    <source>
        <dbReference type="Proteomes" id="UP000245080"/>
    </source>
</evidence>
<dbReference type="CDD" id="cd02976">
    <property type="entry name" value="NrdH"/>
    <property type="match status" value="1"/>
</dbReference>
<dbReference type="PROSITE" id="PS51354">
    <property type="entry name" value="GLUTAREDOXIN_2"/>
    <property type="match status" value="1"/>
</dbReference>
<evidence type="ECO:0000259" key="8">
    <source>
        <dbReference type="Pfam" id="PF00462"/>
    </source>
</evidence>
<dbReference type="AlphaFoldDB" id="A0A2V1MZ12"/>
<dbReference type="Pfam" id="PF00462">
    <property type="entry name" value="Glutaredoxin"/>
    <property type="match status" value="1"/>
</dbReference>
<keyword evidence="4" id="KW-0813">Transport</keyword>
<keyword evidence="6" id="KW-1015">Disulfide bond</keyword>
<evidence type="ECO:0000256" key="5">
    <source>
        <dbReference type="ARBA" id="ARBA00022982"/>
    </source>
</evidence>
<dbReference type="OrthoDB" id="9795531at2"/>
<dbReference type="Gene3D" id="3.40.30.10">
    <property type="entry name" value="Glutaredoxin"/>
    <property type="match status" value="1"/>
</dbReference>
<keyword evidence="7" id="KW-0676">Redox-active center</keyword>
<dbReference type="InterPro" id="IPR051548">
    <property type="entry name" value="Grx-like_ET"/>
</dbReference>
<dbReference type="NCBIfam" id="TIGR02194">
    <property type="entry name" value="GlrX_NrdH"/>
    <property type="match status" value="1"/>
</dbReference>
<sequence>MEKVIVYSKYNCMQCKMTKRYLDEHNVAFEERNVNDHPEYLDHLKNQGFQSLPVIESVDLPPFSGFRPAELAKLAG</sequence>
<evidence type="ECO:0000313" key="9">
    <source>
        <dbReference type="EMBL" id="PWF99385.1"/>
    </source>
</evidence>
<reference evidence="9 10" key="1">
    <citation type="journal article" date="2018" name="Int. J. Syst. Evol. Microbiol.">
        <title>Lactobacillus bambusae sp. nov., isolated from a traditional fermented Ma-bamboo shoots of Taiwan.</title>
        <authorList>
            <person name="Wang L.-T."/>
        </authorList>
    </citation>
    <scope>NUCLEOTIDE SEQUENCE [LARGE SCALE GENOMIC DNA]</scope>
    <source>
        <strain evidence="9 10">BS-W1</strain>
    </source>
</reference>
<evidence type="ECO:0000256" key="7">
    <source>
        <dbReference type="ARBA" id="ARBA00023284"/>
    </source>
</evidence>
<proteinExistence type="inferred from homology"/>
<evidence type="ECO:0000256" key="6">
    <source>
        <dbReference type="ARBA" id="ARBA00023157"/>
    </source>
</evidence>
<keyword evidence="5" id="KW-0249">Electron transport</keyword>